<dbReference type="EMBL" id="VNJK01000001">
    <property type="protein sequence ID" value="TVX92605.1"/>
    <property type="molecule type" value="Genomic_DNA"/>
</dbReference>
<keyword evidence="1" id="KW-1133">Transmembrane helix</keyword>
<accession>A0A559IY91</accession>
<feature type="transmembrane region" description="Helical" evidence="1">
    <location>
        <begin position="176"/>
        <end position="196"/>
    </location>
</feature>
<dbReference type="PANTHER" id="PTHR37305:SF1">
    <property type="entry name" value="MEMBRANE PROTEIN"/>
    <property type="match status" value="1"/>
</dbReference>
<evidence type="ECO:0000313" key="2">
    <source>
        <dbReference type="EMBL" id="TVX92605.1"/>
    </source>
</evidence>
<feature type="transmembrane region" description="Helical" evidence="1">
    <location>
        <begin position="147"/>
        <end position="169"/>
    </location>
</feature>
<sequence length="254" mass="28552">MSYFTALVRNEWMKITSKRQLPYYLIFLLVVLAAAIGFQLWFQSEGGSEVGSVGFTSVIFEITSVFTGIFSIVIASQIITDEFKDGTIKQLLIRPASRTTILMSKLVTIMLVVLFVNLAMMLVTALAAFILFDSSAGGIHLLWEGTILPFFLTLPNELFYIFVAFTAAVLTRSLGLSISIAVILNSLAGMLIMFIFDKPWYKYTVFPHLDWNSYYKGEPPIEGITFGFSFGMYALYMLALLLVSILVFKKRDIQ</sequence>
<protein>
    <submittedName>
        <fullName evidence="2">ABC transporter permease subunit</fullName>
    </submittedName>
</protein>
<dbReference type="OrthoDB" id="8613028at2"/>
<keyword evidence="3" id="KW-1185">Reference proteome</keyword>
<organism evidence="2 3">
    <name type="scientific">Paenibacillus agilis</name>
    <dbReference type="NCBI Taxonomy" id="3020863"/>
    <lineage>
        <taxon>Bacteria</taxon>
        <taxon>Bacillati</taxon>
        <taxon>Bacillota</taxon>
        <taxon>Bacilli</taxon>
        <taxon>Bacillales</taxon>
        <taxon>Paenibacillaceae</taxon>
        <taxon>Paenibacillus</taxon>
    </lineage>
</organism>
<feature type="transmembrane region" description="Helical" evidence="1">
    <location>
        <begin position="54"/>
        <end position="75"/>
    </location>
</feature>
<reference evidence="2 3" key="1">
    <citation type="submission" date="2019-07" db="EMBL/GenBank/DDBJ databases">
        <authorList>
            <person name="Kim J."/>
        </authorList>
    </citation>
    <scope>NUCLEOTIDE SEQUENCE [LARGE SCALE GENOMIC DNA]</scope>
    <source>
        <strain evidence="2 3">N4</strain>
    </source>
</reference>
<feature type="transmembrane region" description="Helical" evidence="1">
    <location>
        <begin position="21"/>
        <end position="42"/>
    </location>
</feature>
<feature type="transmembrane region" description="Helical" evidence="1">
    <location>
        <begin position="224"/>
        <end position="248"/>
    </location>
</feature>
<dbReference type="Proteomes" id="UP000318102">
    <property type="component" value="Unassembled WGS sequence"/>
</dbReference>
<dbReference type="PANTHER" id="PTHR37305">
    <property type="entry name" value="INTEGRAL MEMBRANE PROTEIN-RELATED"/>
    <property type="match status" value="1"/>
</dbReference>
<feature type="transmembrane region" description="Helical" evidence="1">
    <location>
        <begin position="106"/>
        <end position="132"/>
    </location>
</feature>
<evidence type="ECO:0000313" key="3">
    <source>
        <dbReference type="Proteomes" id="UP000318102"/>
    </source>
</evidence>
<dbReference type="Pfam" id="PF12730">
    <property type="entry name" value="ABC2_membrane_4"/>
    <property type="match status" value="1"/>
</dbReference>
<gene>
    <name evidence="2" type="ORF">FPZ44_05805</name>
</gene>
<proteinExistence type="predicted"/>
<dbReference type="AlphaFoldDB" id="A0A559IY91"/>
<keyword evidence="1" id="KW-0472">Membrane</keyword>
<comment type="caution">
    <text evidence="2">The sequence shown here is derived from an EMBL/GenBank/DDBJ whole genome shotgun (WGS) entry which is preliminary data.</text>
</comment>
<evidence type="ECO:0000256" key="1">
    <source>
        <dbReference type="SAM" id="Phobius"/>
    </source>
</evidence>
<name>A0A559IY91_9BACL</name>
<keyword evidence="1" id="KW-0812">Transmembrane</keyword>
<dbReference type="RefSeq" id="WP_144988225.1">
    <property type="nucleotide sequence ID" value="NZ_VNJK01000001.1"/>
</dbReference>